<dbReference type="Gene3D" id="1.10.10.10">
    <property type="entry name" value="Winged helix-like DNA-binding domain superfamily/Winged helix DNA-binding domain"/>
    <property type="match status" value="1"/>
</dbReference>
<dbReference type="GO" id="GO:0003677">
    <property type="term" value="F:DNA binding"/>
    <property type="evidence" value="ECO:0007669"/>
    <property type="project" value="UniProtKB-KW"/>
</dbReference>
<dbReference type="EMBL" id="VLKH01000003">
    <property type="protein sequence ID" value="TWH81456.1"/>
    <property type="molecule type" value="Genomic_DNA"/>
</dbReference>
<name>A0A562JDV9_9FIRM</name>
<evidence type="ECO:0000256" key="3">
    <source>
        <dbReference type="ARBA" id="ARBA00023125"/>
    </source>
</evidence>
<dbReference type="SUPFAM" id="SSF46785">
    <property type="entry name" value="Winged helix' DNA-binding domain"/>
    <property type="match status" value="1"/>
</dbReference>
<comment type="similarity">
    <text evidence="1">Belongs to the BlaI transcriptional regulatory family.</text>
</comment>
<accession>A0A562JDV9</accession>
<gene>
    <name evidence="5" type="ORF">LY60_01206</name>
</gene>
<keyword evidence="2" id="KW-0805">Transcription regulation</keyword>
<dbReference type="GO" id="GO:0045892">
    <property type="term" value="P:negative regulation of DNA-templated transcription"/>
    <property type="evidence" value="ECO:0007669"/>
    <property type="project" value="InterPro"/>
</dbReference>
<dbReference type="Proteomes" id="UP000315343">
    <property type="component" value="Unassembled WGS sequence"/>
</dbReference>
<evidence type="ECO:0000256" key="4">
    <source>
        <dbReference type="ARBA" id="ARBA00023163"/>
    </source>
</evidence>
<keyword evidence="4" id="KW-0804">Transcription</keyword>
<organism evidence="5 6">
    <name type="scientific">Sedimentibacter saalensis</name>
    <dbReference type="NCBI Taxonomy" id="130788"/>
    <lineage>
        <taxon>Bacteria</taxon>
        <taxon>Bacillati</taxon>
        <taxon>Bacillota</taxon>
        <taxon>Tissierellia</taxon>
        <taxon>Sedimentibacter</taxon>
    </lineage>
</organism>
<keyword evidence="6" id="KW-1185">Reference proteome</keyword>
<dbReference type="Pfam" id="PF03965">
    <property type="entry name" value="Penicillinase_R"/>
    <property type="match status" value="1"/>
</dbReference>
<dbReference type="InterPro" id="IPR036388">
    <property type="entry name" value="WH-like_DNA-bd_sf"/>
</dbReference>
<proteinExistence type="inferred from homology"/>
<reference evidence="5 6" key="1">
    <citation type="submission" date="2019-07" db="EMBL/GenBank/DDBJ databases">
        <title>Genomic Encyclopedia of Type Strains, Phase I: the one thousand microbial genomes (KMG-I) project.</title>
        <authorList>
            <person name="Kyrpides N."/>
        </authorList>
    </citation>
    <scope>NUCLEOTIDE SEQUENCE [LARGE SCALE GENOMIC DNA]</scope>
    <source>
        <strain evidence="5 6">DSM 13558</strain>
    </source>
</reference>
<dbReference type="OrthoDB" id="9795583at2"/>
<sequence length="135" mass="15322">MDNNSFSLTKNEQEIMDLLWSQDKALSRSEIIELSTERSWKKSSIHILLNSLLEKGAIKVEGFVKTGKNYGRTYSAAVTQEEYQIMQFKQGANYLKSKSSAITGLVSALVQNEDIDSETLDKLEAILKERKSDRK</sequence>
<protein>
    <submittedName>
        <fullName evidence="5">Putative transcriptional regulator</fullName>
    </submittedName>
</protein>
<comment type="caution">
    <text evidence="5">The sequence shown here is derived from an EMBL/GenBank/DDBJ whole genome shotgun (WGS) entry which is preliminary data.</text>
</comment>
<evidence type="ECO:0000313" key="5">
    <source>
        <dbReference type="EMBL" id="TWH81456.1"/>
    </source>
</evidence>
<dbReference type="InterPro" id="IPR036390">
    <property type="entry name" value="WH_DNA-bd_sf"/>
</dbReference>
<keyword evidence="3" id="KW-0238">DNA-binding</keyword>
<dbReference type="InterPro" id="IPR005650">
    <property type="entry name" value="BlaI_family"/>
</dbReference>
<dbReference type="RefSeq" id="WP_145081259.1">
    <property type="nucleotide sequence ID" value="NZ_VLKH01000003.1"/>
</dbReference>
<evidence type="ECO:0000313" key="6">
    <source>
        <dbReference type="Proteomes" id="UP000315343"/>
    </source>
</evidence>
<evidence type="ECO:0000256" key="2">
    <source>
        <dbReference type="ARBA" id="ARBA00023015"/>
    </source>
</evidence>
<dbReference type="AlphaFoldDB" id="A0A562JDV9"/>
<evidence type="ECO:0000256" key="1">
    <source>
        <dbReference type="ARBA" id="ARBA00011046"/>
    </source>
</evidence>